<name>A0A2S8ST08_9BACT</name>
<dbReference type="Pfam" id="PF12911">
    <property type="entry name" value="OppC_N"/>
    <property type="match status" value="1"/>
</dbReference>
<dbReference type="CDD" id="cd06261">
    <property type="entry name" value="TM_PBP2"/>
    <property type="match status" value="1"/>
</dbReference>
<dbReference type="AlphaFoldDB" id="A0A2S8ST08"/>
<evidence type="ECO:0000256" key="2">
    <source>
        <dbReference type="ARBA" id="ARBA00022692"/>
    </source>
</evidence>
<dbReference type="SUPFAM" id="SSF161098">
    <property type="entry name" value="MetI-like"/>
    <property type="match status" value="1"/>
</dbReference>
<dbReference type="InParanoid" id="A0A2S8ST08"/>
<dbReference type="GO" id="GO:0055085">
    <property type="term" value="P:transmembrane transport"/>
    <property type="evidence" value="ECO:0007669"/>
    <property type="project" value="InterPro"/>
</dbReference>
<keyword evidence="3 5" id="KW-1133">Transmembrane helix</keyword>
<dbReference type="Pfam" id="PF00528">
    <property type="entry name" value="BPD_transp_1"/>
    <property type="match status" value="1"/>
</dbReference>
<dbReference type="EMBL" id="NIGF01000008">
    <property type="protein sequence ID" value="PQV63927.1"/>
    <property type="molecule type" value="Genomic_DNA"/>
</dbReference>
<protein>
    <submittedName>
        <fullName evidence="7">Peptide/nickel transport system permease protein</fullName>
    </submittedName>
</protein>
<feature type="transmembrane region" description="Helical" evidence="5">
    <location>
        <begin position="56"/>
        <end position="78"/>
    </location>
</feature>
<feature type="transmembrane region" description="Helical" evidence="5">
    <location>
        <begin position="250"/>
        <end position="272"/>
    </location>
</feature>
<dbReference type="InterPro" id="IPR000515">
    <property type="entry name" value="MetI-like"/>
</dbReference>
<dbReference type="InterPro" id="IPR035906">
    <property type="entry name" value="MetI-like_sf"/>
</dbReference>
<sequence>MRLFPSKAGRDDANPISVGSSLTGRAARAFDSAGQNPPGGASPRQLAWRQLKKNKLALIGLYLLFFQYFIAIFGQFFAPFSYQEQTPQGINASFHPPMNIRVRDAKTGALSLPFVYGTTFQDGDWLPDRTKKLPLRFFIHGTPYKLWQVIPTDLHFVGAINGPVFLLGTDEFGRDYLSRMIYGAMISLSIGFIGISITFVLGMLVGGIAGFYGGAVDDWIMRLCEVMMSVPDFYLLLALAAALPDDLSPLAKYLLITAILSFVGWAGMARIIRGMVLSVREREYVEAGRALGLSDLQLIKRHILPSTFTYAIIAATMSVPAYILAESGLALLGLGLRDPMASWGNMLAAAQNLTTLTTRPWILAPGVAIFITTISFNFLGDGLRDALDPKSRKLG</sequence>
<dbReference type="InterPro" id="IPR025966">
    <property type="entry name" value="OppC_N"/>
</dbReference>
<evidence type="ECO:0000256" key="3">
    <source>
        <dbReference type="ARBA" id="ARBA00022989"/>
    </source>
</evidence>
<dbReference type="Proteomes" id="UP000237684">
    <property type="component" value="Unassembled WGS sequence"/>
</dbReference>
<comment type="similarity">
    <text evidence="5">Belongs to the binding-protein-dependent transport system permease family.</text>
</comment>
<evidence type="ECO:0000313" key="8">
    <source>
        <dbReference type="Proteomes" id="UP000237684"/>
    </source>
</evidence>
<keyword evidence="5" id="KW-0813">Transport</keyword>
<reference evidence="7 8" key="1">
    <citation type="journal article" date="2018" name="Syst. Appl. Microbiol.">
        <title>Abditibacterium utsteinense sp. nov., the first cultivated member of candidate phylum FBP, isolated from ice-free Antarctic soil samples.</title>
        <authorList>
            <person name="Tahon G."/>
            <person name="Tytgat B."/>
            <person name="Lebbe L."/>
            <person name="Carlier A."/>
            <person name="Willems A."/>
        </authorList>
    </citation>
    <scope>NUCLEOTIDE SEQUENCE [LARGE SCALE GENOMIC DNA]</scope>
    <source>
        <strain evidence="7 8">LMG 29911</strain>
    </source>
</reference>
<dbReference type="PANTHER" id="PTHR43839">
    <property type="entry name" value="OPPC IN A BINDING PROTEIN-DEPENDENT TRANSPORT SYSTEM"/>
    <property type="match status" value="1"/>
</dbReference>
<evidence type="ECO:0000256" key="1">
    <source>
        <dbReference type="ARBA" id="ARBA00004651"/>
    </source>
</evidence>
<comment type="subcellular location">
    <subcellularLocation>
        <location evidence="1 5">Cell membrane</location>
        <topology evidence="1 5">Multi-pass membrane protein</topology>
    </subcellularLocation>
</comment>
<dbReference type="RefSeq" id="WP_105483761.1">
    <property type="nucleotide sequence ID" value="NZ_NIGF01000008.1"/>
</dbReference>
<keyword evidence="8" id="KW-1185">Reference proteome</keyword>
<dbReference type="FunCoup" id="A0A2S8ST08">
    <property type="interactions" value="331"/>
</dbReference>
<proteinExistence type="inferred from homology"/>
<organism evidence="7 8">
    <name type="scientific">Abditibacterium utsteinense</name>
    <dbReference type="NCBI Taxonomy" id="1960156"/>
    <lineage>
        <taxon>Bacteria</taxon>
        <taxon>Pseudomonadati</taxon>
        <taxon>Abditibacteriota</taxon>
        <taxon>Abditibacteriia</taxon>
        <taxon>Abditibacteriales</taxon>
        <taxon>Abditibacteriaceae</taxon>
        <taxon>Abditibacterium</taxon>
    </lineage>
</organism>
<evidence type="ECO:0000259" key="6">
    <source>
        <dbReference type="PROSITE" id="PS50928"/>
    </source>
</evidence>
<evidence type="ECO:0000256" key="4">
    <source>
        <dbReference type="ARBA" id="ARBA00023136"/>
    </source>
</evidence>
<feature type="transmembrane region" description="Helical" evidence="5">
    <location>
        <begin position="361"/>
        <end position="383"/>
    </location>
</feature>
<dbReference type="GO" id="GO:0005886">
    <property type="term" value="C:plasma membrane"/>
    <property type="evidence" value="ECO:0007669"/>
    <property type="project" value="UniProtKB-SubCell"/>
</dbReference>
<comment type="caution">
    <text evidence="7">The sequence shown here is derived from an EMBL/GenBank/DDBJ whole genome shotgun (WGS) entry which is preliminary data.</text>
</comment>
<gene>
    <name evidence="7" type="ORF">B1R32_108138</name>
</gene>
<feature type="transmembrane region" description="Helical" evidence="5">
    <location>
        <begin position="181"/>
        <end position="214"/>
    </location>
</feature>
<dbReference type="OrthoDB" id="44350at2"/>
<feature type="domain" description="ABC transmembrane type-1" evidence="6">
    <location>
        <begin position="184"/>
        <end position="380"/>
    </location>
</feature>
<dbReference type="PANTHER" id="PTHR43839:SF1">
    <property type="entry name" value="OPPC IN A BINDING PROTEIN-DEPENDENT TRANSPORT SYSTEM"/>
    <property type="match status" value="1"/>
</dbReference>
<keyword evidence="2 5" id="KW-0812">Transmembrane</keyword>
<feature type="transmembrane region" description="Helical" evidence="5">
    <location>
        <begin position="308"/>
        <end position="336"/>
    </location>
</feature>
<keyword evidence="4 5" id="KW-0472">Membrane</keyword>
<evidence type="ECO:0000256" key="5">
    <source>
        <dbReference type="RuleBase" id="RU363032"/>
    </source>
</evidence>
<dbReference type="Gene3D" id="1.10.3720.10">
    <property type="entry name" value="MetI-like"/>
    <property type="match status" value="1"/>
</dbReference>
<evidence type="ECO:0000313" key="7">
    <source>
        <dbReference type="EMBL" id="PQV63927.1"/>
    </source>
</evidence>
<dbReference type="PROSITE" id="PS50928">
    <property type="entry name" value="ABC_TM1"/>
    <property type="match status" value="1"/>
</dbReference>
<accession>A0A2S8ST08</accession>